<name>A0A510PFJ1_MICAE</name>
<dbReference type="EMBL" id="BHVU01000051">
    <property type="protein sequence ID" value="GCA92585.1"/>
    <property type="molecule type" value="Genomic_DNA"/>
</dbReference>
<sequence>MKLPNFQNLLIASLLGLSTLFAGSFPLVKAQSVKNIPFEVCFNSDTVVRPSREEYTKFIKQDEYLSYRVNTFFGNDISNLFDNYNDYWSADILFFSSYYGASGGKDMEIFSGIEYIIRRDKNAGLGIGRCWDRFAETNGYGTPNSHNEVRLIKYKLRQIRWVNNKYIFVVEPRQTGLQILHFRKTRQDLASGKNILIEVIDTKGRFLGKCESRCQLKK</sequence>
<dbReference type="Proteomes" id="UP000321223">
    <property type="component" value="Unassembled WGS sequence"/>
</dbReference>
<evidence type="ECO:0000313" key="2">
    <source>
        <dbReference type="Proteomes" id="UP000321223"/>
    </source>
</evidence>
<gene>
    <name evidence="1" type="ORF">MAE30S32_12370</name>
</gene>
<proteinExistence type="predicted"/>
<evidence type="ECO:0000313" key="1">
    <source>
        <dbReference type="EMBL" id="GCA92585.1"/>
    </source>
</evidence>
<comment type="caution">
    <text evidence="1">The sequence shown here is derived from an EMBL/GenBank/DDBJ whole genome shotgun (WGS) entry which is preliminary data.</text>
</comment>
<protein>
    <submittedName>
        <fullName evidence="1">Uncharacterized protein</fullName>
    </submittedName>
</protein>
<reference evidence="1 2" key="1">
    <citation type="journal article" date="2019" name="Appl. Environ. Microbiol.">
        <title>Co-occurrence of broad and narrow host-range viruses infecting the toxic bloom-forming cyanobacterium Microcystis aeruginosa.</title>
        <authorList>
            <person name="Morimoto D."/>
            <person name="Tominaga K."/>
            <person name="Nishimura Y."/>
            <person name="Yoshida N."/>
            <person name="Kimura S."/>
            <person name="Sako Y."/>
            <person name="Yoshida T."/>
        </authorList>
    </citation>
    <scope>NUCLEOTIDE SEQUENCE [LARGE SCALE GENOMIC DNA]</scope>
    <source>
        <strain evidence="1 2">11-30S32</strain>
    </source>
</reference>
<dbReference type="AlphaFoldDB" id="A0A510PFJ1"/>
<organism evidence="1 2">
    <name type="scientific">Microcystis aeruginosa 11-30S32</name>
    <dbReference type="NCBI Taxonomy" id="2358142"/>
    <lineage>
        <taxon>Bacteria</taxon>
        <taxon>Bacillati</taxon>
        <taxon>Cyanobacteriota</taxon>
        <taxon>Cyanophyceae</taxon>
        <taxon>Oscillatoriophycideae</taxon>
        <taxon>Chroococcales</taxon>
        <taxon>Microcystaceae</taxon>
        <taxon>Microcystis</taxon>
    </lineage>
</organism>
<dbReference type="RefSeq" id="WP_147069447.1">
    <property type="nucleotide sequence ID" value="NZ_BHVU01000051.1"/>
</dbReference>
<accession>A0A510PFJ1</accession>